<evidence type="ECO:0000313" key="3">
    <source>
        <dbReference type="EMBL" id="KAA8493618.1"/>
    </source>
</evidence>
<name>A0A5J4YQL9_PORPP</name>
<protein>
    <recommendedName>
        <fullName evidence="2">C2 domain-containing protein</fullName>
    </recommendedName>
</protein>
<comment type="caution">
    <text evidence="3">The sequence shown here is derived from an EMBL/GenBank/DDBJ whole genome shotgun (WGS) entry which is preliminary data.</text>
</comment>
<feature type="compositionally biased region" description="Basic and acidic residues" evidence="1">
    <location>
        <begin position="411"/>
        <end position="424"/>
    </location>
</feature>
<dbReference type="InterPro" id="IPR000008">
    <property type="entry name" value="C2_dom"/>
</dbReference>
<proteinExistence type="predicted"/>
<sequence length="424" mass="47459">MKQVQLSVAAYNLPGRALGIHDPYAVVLSRPSVEKEWKDVGKTEEAQAQYDPNFTKKFHFPYGTDEEKNVQLQVKFCSKALKKDKVEVLGMITTTLAAVYESDYKCLDFQLKSETGGDLNGGQSFVFLSCEMVDRSVKDSIAFRFRFGEAQGYGGHDGEAYSYFVVSRELKHSLGQWARVFQSRMIDPPVKKGKSKATGNDEDEESQIAKTTSDVMYCNDPERRLLVEYYTYRPKPKTSLFSRLSSRDSAGSGSVGGQGDMDYGHQLVASTQFTAASLPILIKSKTPMRFEIEPGGMLQRGEIGLDNFSFFSMKPNTPKMLIFVVDRLVWYSTVHERDKAADLFESYVERDMWARLITSTAEGEQMEKNWVGSSYRGFTNLGANPAGGGLAKPSKTLKKAPKPVADTEEEPAMKFDEMRSALDD</sequence>
<organism evidence="3 4">
    <name type="scientific">Porphyridium purpureum</name>
    <name type="common">Red alga</name>
    <name type="synonym">Porphyridium cruentum</name>
    <dbReference type="NCBI Taxonomy" id="35688"/>
    <lineage>
        <taxon>Eukaryota</taxon>
        <taxon>Rhodophyta</taxon>
        <taxon>Bangiophyceae</taxon>
        <taxon>Porphyridiales</taxon>
        <taxon>Porphyridiaceae</taxon>
        <taxon>Porphyridium</taxon>
    </lineage>
</organism>
<accession>A0A5J4YQL9</accession>
<dbReference type="Gene3D" id="2.60.40.150">
    <property type="entry name" value="C2 domain"/>
    <property type="match status" value="1"/>
</dbReference>
<dbReference type="InterPro" id="IPR035892">
    <property type="entry name" value="C2_domain_sf"/>
</dbReference>
<dbReference type="Pfam" id="PF00168">
    <property type="entry name" value="C2"/>
    <property type="match status" value="1"/>
</dbReference>
<dbReference type="AlphaFoldDB" id="A0A5J4YQL9"/>
<gene>
    <name evidence="3" type="ORF">FVE85_4755</name>
</gene>
<evidence type="ECO:0000259" key="2">
    <source>
        <dbReference type="Pfam" id="PF00168"/>
    </source>
</evidence>
<feature type="domain" description="C2" evidence="2">
    <location>
        <begin position="9"/>
        <end position="101"/>
    </location>
</feature>
<dbReference type="EMBL" id="VRMN01000006">
    <property type="protein sequence ID" value="KAA8493618.1"/>
    <property type="molecule type" value="Genomic_DNA"/>
</dbReference>
<evidence type="ECO:0000256" key="1">
    <source>
        <dbReference type="SAM" id="MobiDB-lite"/>
    </source>
</evidence>
<keyword evidence="4" id="KW-1185">Reference proteome</keyword>
<feature type="region of interest" description="Disordered" evidence="1">
    <location>
        <begin position="386"/>
        <end position="424"/>
    </location>
</feature>
<reference evidence="4" key="1">
    <citation type="journal article" date="2019" name="Nat. Commun.">
        <title>Expansion of phycobilisome linker gene families in mesophilic red algae.</title>
        <authorList>
            <person name="Lee J."/>
            <person name="Kim D."/>
            <person name="Bhattacharya D."/>
            <person name="Yoon H.S."/>
        </authorList>
    </citation>
    <scope>NUCLEOTIDE SEQUENCE [LARGE SCALE GENOMIC DNA]</scope>
    <source>
        <strain evidence="4">CCMP 1328</strain>
    </source>
</reference>
<evidence type="ECO:0000313" key="4">
    <source>
        <dbReference type="Proteomes" id="UP000324585"/>
    </source>
</evidence>
<dbReference type="Proteomes" id="UP000324585">
    <property type="component" value="Unassembled WGS sequence"/>
</dbReference>
<dbReference type="SUPFAM" id="SSF49562">
    <property type="entry name" value="C2 domain (Calcium/lipid-binding domain, CaLB)"/>
    <property type="match status" value="1"/>
</dbReference>